<sequence>MSRAILIIITSSGCPACIELIKDRKELESGYKLRKDVDLRFLYTNNANMRLDIFNLHPQLQTLVKWTPFVILITPISFSSTNSKNELKYEIMNIKSIVNKSSEGSYSQNKTGIDQFVRTQLQQNPIFSTKLAEGLTVTSVTQQGNKRIKTNSKQHYSLDRQIYSTLNGKYSKDEL</sequence>
<proteinExistence type="predicted"/>
<protein>
    <submittedName>
        <fullName evidence="1">Thioredoxin-fold protein</fullName>
    </submittedName>
</protein>
<dbReference type="EMBL" id="MK500598">
    <property type="protein sequence ID" value="QBK93581.1"/>
    <property type="molecule type" value="Genomic_DNA"/>
</dbReference>
<gene>
    <name evidence="1" type="ORF">LCPAC404_02850</name>
</gene>
<name>A0A481ZH42_9VIRU</name>
<evidence type="ECO:0000313" key="1">
    <source>
        <dbReference type="EMBL" id="QBK93581.1"/>
    </source>
</evidence>
<reference evidence="1" key="1">
    <citation type="journal article" date="2019" name="MBio">
        <title>Virus Genomes from Deep Sea Sediments Expand the Ocean Megavirome and Support Independent Origins of Viral Gigantism.</title>
        <authorList>
            <person name="Backstrom D."/>
            <person name="Yutin N."/>
            <person name="Jorgensen S.L."/>
            <person name="Dharamshi J."/>
            <person name="Homa F."/>
            <person name="Zaremba-Niedwiedzka K."/>
            <person name="Spang A."/>
            <person name="Wolf Y.I."/>
            <person name="Koonin E.V."/>
            <person name="Ettema T.J."/>
        </authorList>
    </citation>
    <scope>NUCLEOTIDE SEQUENCE</scope>
</reference>
<accession>A0A481ZH42</accession>
<organism evidence="1">
    <name type="scientific">Pithovirus LCPAC404</name>
    <dbReference type="NCBI Taxonomy" id="2506597"/>
    <lineage>
        <taxon>Viruses</taxon>
        <taxon>Pithoviruses</taxon>
    </lineage>
</organism>